<sequence>MTEREDGVPERPDPASRAPGDEGNGTADRPAATVGGTDMIPPVAGDAADSSLSPPPDHSSAPPPDHSPTPPPDHSPTPPPDPPDDDRLAAETTDDLGTPIHVVGIGASAGGLEALSRFLSALGPDLPVCCIVAQHLSPTHHSHLVNLLQRETDLPVLEASDHRVLEAGRVFVCPANRDISVVGNTIRLVEPARSLGPKPSVNALLASIARTFGRRAIAVILSGTGSDGAHGVRAVRAAGGLVLAQSPDNAKYDGMPRAAIETGLVDLILPAERIARELPRLLQRQRQIVSQEMVPEELAAVERLVRCLRKRSGVNFGRYKRAMVLRRARRRMQTLEVFDFPAYVDVVESTPHEADLLFRDMLLSAGGFFHDADAFGGLAVEIRKLVENRDPGQGVRAWVPGCASGEEAYAIAMLVHRAIRLSASDAQVQVFGTDINADMIAIARQATYALASAASLPVELADDYLHRQGENVLVAKPVRDCVIFARHDLIEDPPFLRLDLVSCRNTLVYFEPDLQRQLLEMLHFALAPGGLLFLGRSESVAAANDLFEPVDTRLRIFRRRVLPQGRQPEIPPAVRLPSGESEPVVERRSRPGDVLSQSLLETFAPPSVIVDERLEVLHVFGDVSPFLSPYAGAAGLNVVRLAGETLRPTLRAGLSKLFRDGAPVEISGLKGRAGNGFRILMRPIGAGPTRHPHAVISFLGETRPVVLAPGGEAGEALSLRGQVAQLESDLETSQENLKAVVSELETSNEELLSLNEELQASNEELHSTNEELETANEELQSTNEELITVNEELLGKSEELAAAQSDLDNIQSTIGLAFLLIDPDLRIRRLNAQAGELFGLDEDALGQVLGQVLGQATQDDLGGRLIDRLSRVIAGGPRDQFTQVLHGREVMVQLYPYLDPSGRPVGAVVTGLDRSEVAILRRHLNQERETLARTQRLEGLLLDLIAVPVAVFAPDARLVEWNRAFARRMDGPVAAGMACPQVLGCEDCAQGGAADGGCLLAHPERWAGVEWTEMESRRGRVEIRRVGASGAPPEHFLVRFLDLDG</sequence>
<dbReference type="PROSITE" id="PS50122">
    <property type="entry name" value="CHEB"/>
    <property type="match status" value="1"/>
</dbReference>
<dbReference type="InterPro" id="IPR035965">
    <property type="entry name" value="PAS-like_dom_sf"/>
</dbReference>
<dbReference type="InterPro" id="IPR013656">
    <property type="entry name" value="PAS_4"/>
</dbReference>
<dbReference type="Gene3D" id="1.20.120.330">
    <property type="entry name" value="Nucleotidyltransferases domain 2"/>
    <property type="match status" value="1"/>
</dbReference>
<dbReference type="GO" id="GO:0000156">
    <property type="term" value="F:phosphorelay response regulator activity"/>
    <property type="evidence" value="ECO:0007669"/>
    <property type="project" value="InterPro"/>
</dbReference>
<feature type="active site" evidence="6">
    <location>
        <position position="108"/>
    </location>
</feature>
<dbReference type="CDD" id="cd16434">
    <property type="entry name" value="CheB-CheR_fusion"/>
    <property type="match status" value="1"/>
</dbReference>
<dbReference type="Proteomes" id="UP000217076">
    <property type="component" value="Unassembled WGS sequence"/>
</dbReference>
<dbReference type="SUPFAM" id="SSF52738">
    <property type="entry name" value="Methylesterase CheB, C-terminal domain"/>
    <property type="match status" value="1"/>
</dbReference>
<dbReference type="Pfam" id="PF03705">
    <property type="entry name" value="CheR_N"/>
    <property type="match status" value="1"/>
</dbReference>
<dbReference type="InterPro" id="IPR000780">
    <property type="entry name" value="CheR_MeTrfase"/>
</dbReference>
<dbReference type="GO" id="GO:0032259">
    <property type="term" value="P:methylation"/>
    <property type="evidence" value="ECO:0007669"/>
    <property type="project" value="UniProtKB-KW"/>
</dbReference>
<evidence type="ECO:0000256" key="3">
    <source>
        <dbReference type="ARBA" id="ARBA00022603"/>
    </source>
</evidence>
<dbReference type="SUPFAM" id="SSF55785">
    <property type="entry name" value="PYP-like sensor domain (PAS domain)"/>
    <property type="match status" value="1"/>
</dbReference>
<evidence type="ECO:0000259" key="10">
    <source>
        <dbReference type="PROSITE" id="PS50123"/>
    </source>
</evidence>
<feature type="coiled-coil region" evidence="7">
    <location>
        <begin position="716"/>
        <end position="796"/>
    </location>
</feature>
<dbReference type="GO" id="GO:0008983">
    <property type="term" value="F:protein-glutamate O-methyltransferase activity"/>
    <property type="evidence" value="ECO:0007669"/>
    <property type="project" value="UniProtKB-EC"/>
</dbReference>
<dbReference type="Pfam" id="PF01339">
    <property type="entry name" value="CheB_methylest"/>
    <property type="match status" value="1"/>
</dbReference>
<reference evidence="12" key="1">
    <citation type="submission" date="2016-10" db="EMBL/GenBank/DDBJ databases">
        <authorList>
            <person name="Varghese N."/>
            <person name="Submissions S."/>
        </authorList>
    </citation>
    <scope>NUCLEOTIDE SEQUENCE [LARGE SCALE GENOMIC DNA]</scope>
    <source>
        <strain evidence="12">930I</strain>
    </source>
</reference>
<dbReference type="InterPro" id="IPR000014">
    <property type="entry name" value="PAS"/>
</dbReference>
<feature type="active site" evidence="6">
    <location>
        <position position="135"/>
    </location>
</feature>
<dbReference type="InterPro" id="IPR029063">
    <property type="entry name" value="SAM-dependent_MTases_sf"/>
</dbReference>
<feature type="compositionally biased region" description="Basic and acidic residues" evidence="8">
    <location>
        <begin position="1"/>
        <end position="14"/>
    </location>
</feature>
<keyword evidence="7" id="KW-0175">Coiled coil</keyword>
<evidence type="ECO:0000256" key="4">
    <source>
        <dbReference type="ARBA" id="ARBA00022679"/>
    </source>
</evidence>
<name>A0A1G8CNU9_9PROT</name>
<dbReference type="PANTHER" id="PTHR24422">
    <property type="entry name" value="CHEMOTAXIS PROTEIN METHYLTRANSFERASE"/>
    <property type="match status" value="1"/>
</dbReference>
<evidence type="ECO:0000313" key="12">
    <source>
        <dbReference type="Proteomes" id="UP000217076"/>
    </source>
</evidence>
<organism evidence="11 12">
    <name type="scientific">Roseospirillum parvum</name>
    <dbReference type="NCBI Taxonomy" id="83401"/>
    <lineage>
        <taxon>Bacteria</taxon>
        <taxon>Pseudomonadati</taxon>
        <taxon>Pseudomonadota</taxon>
        <taxon>Alphaproteobacteria</taxon>
        <taxon>Rhodospirillales</taxon>
        <taxon>Rhodospirillaceae</taxon>
        <taxon>Roseospirillum</taxon>
    </lineage>
</organism>
<feature type="domain" description="CheB-type methylesterase" evidence="9">
    <location>
        <begin position="96"/>
        <end position="285"/>
    </location>
</feature>
<dbReference type="SUPFAM" id="SSF47757">
    <property type="entry name" value="Chemotaxis receptor methyltransferase CheR, N-terminal domain"/>
    <property type="match status" value="1"/>
</dbReference>
<feature type="domain" description="CheR-type methyltransferase" evidence="10">
    <location>
        <begin position="289"/>
        <end position="560"/>
    </location>
</feature>
<dbReference type="Gene3D" id="3.30.450.20">
    <property type="entry name" value="PAS domain"/>
    <property type="match status" value="1"/>
</dbReference>
<dbReference type="InterPro" id="IPR022641">
    <property type="entry name" value="CheR_N"/>
</dbReference>
<dbReference type="InterPro" id="IPR035909">
    <property type="entry name" value="CheB_C"/>
</dbReference>
<gene>
    <name evidence="11" type="ORF">SAMN05421742_10761</name>
</gene>
<dbReference type="PANTHER" id="PTHR24422:SF27">
    <property type="entry name" value="PROTEIN-GLUTAMATE O-METHYLTRANSFERASE"/>
    <property type="match status" value="1"/>
</dbReference>
<dbReference type="Gene3D" id="3.40.50.150">
    <property type="entry name" value="Vaccinia Virus protein VP39"/>
    <property type="match status" value="1"/>
</dbReference>
<evidence type="ECO:0000256" key="6">
    <source>
        <dbReference type="PROSITE-ProRule" id="PRU00050"/>
    </source>
</evidence>
<evidence type="ECO:0000313" key="11">
    <source>
        <dbReference type="EMBL" id="SDH47221.1"/>
    </source>
</evidence>
<proteinExistence type="predicted"/>
<dbReference type="InterPro" id="IPR036804">
    <property type="entry name" value="CheR_N_sf"/>
</dbReference>
<accession>A0A1G8CNU9</accession>
<dbReference type="STRING" id="83401.SAMN05421742_10761"/>
<dbReference type="PROSITE" id="PS50123">
    <property type="entry name" value="CHER"/>
    <property type="match status" value="1"/>
</dbReference>
<dbReference type="EC" id="2.1.1.80" evidence="2"/>
<dbReference type="Gene3D" id="3.40.50.180">
    <property type="entry name" value="Methylesterase CheB, C-terminal domain"/>
    <property type="match status" value="1"/>
</dbReference>
<dbReference type="Pfam" id="PF01739">
    <property type="entry name" value="CheR"/>
    <property type="match status" value="1"/>
</dbReference>
<dbReference type="InterPro" id="IPR000673">
    <property type="entry name" value="Sig_transdc_resp-reg_Me-estase"/>
</dbReference>
<dbReference type="PRINTS" id="PR00996">
    <property type="entry name" value="CHERMTFRASE"/>
</dbReference>
<dbReference type="GO" id="GO:0005737">
    <property type="term" value="C:cytoplasm"/>
    <property type="evidence" value="ECO:0007669"/>
    <property type="project" value="InterPro"/>
</dbReference>
<evidence type="ECO:0000256" key="8">
    <source>
        <dbReference type="SAM" id="MobiDB-lite"/>
    </source>
</evidence>
<keyword evidence="5" id="KW-0949">S-adenosyl-L-methionine</keyword>
<dbReference type="CDD" id="cd02440">
    <property type="entry name" value="AdoMet_MTases"/>
    <property type="match status" value="1"/>
</dbReference>
<evidence type="ECO:0000256" key="2">
    <source>
        <dbReference type="ARBA" id="ARBA00012534"/>
    </source>
</evidence>
<dbReference type="GO" id="GO:0006935">
    <property type="term" value="P:chemotaxis"/>
    <property type="evidence" value="ECO:0007669"/>
    <property type="project" value="UniProtKB-UniRule"/>
</dbReference>
<dbReference type="SMART" id="SM00138">
    <property type="entry name" value="MeTrc"/>
    <property type="match status" value="1"/>
</dbReference>
<evidence type="ECO:0000256" key="7">
    <source>
        <dbReference type="SAM" id="Coils"/>
    </source>
</evidence>
<evidence type="ECO:0000259" key="9">
    <source>
        <dbReference type="PROSITE" id="PS50122"/>
    </source>
</evidence>
<keyword evidence="4" id="KW-0808">Transferase</keyword>
<dbReference type="InterPro" id="IPR022642">
    <property type="entry name" value="CheR_C"/>
</dbReference>
<dbReference type="SUPFAM" id="SSF53335">
    <property type="entry name" value="S-adenosyl-L-methionine-dependent methyltransferases"/>
    <property type="match status" value="1"/>
</dbReference>
<evidence type="ECO:0000256" key="1">
    <source>
        <dbReference type="ARBA" id="ARBA00001541"/>
    </source>
</evidence>
<feature type="active site" evidence="6">
    <location>
        <position position="227"/>
    </location>
</feature>
<evidence type="ECO:0000256" key="5">
    <source>
        <dbReference type="ARBA" id="ARBA00022691"/>
    </source>
</evidence>
<feature type="region of interest" description="Disordered" evidence="8">
    <location>
        <begin position="1"/>
        <end position="91"/>
    </location>
</feature>
<dbReference type="Gene3D" id="1.10.155.10">
    <property type="entry name" value="Chemotaxis receptor methyltransferase CheR, N-terminal domain"/>
    <property type="match status" value="1"/>
</dbReference>
<dbReference type="AlphaFoldDB" id="A0A1G8CNU9"/>
<protein>
    <recommendedName>
        <fullName evidence="2">protein-glutamate O-methyltransferase</fullName>
        <ecNumber evidence="2">2.1.1.80</ecNumber>
    </recommendedName>
</protein>
<keyword evidence="6" id="KW-0145">Chemotaxis</keyword>
<feature type="compositionally biased region" description="Pro residues" evidence="8">
    <location>
        <begin position="53"/>
        <end position="81"/>
    </location>
</feature>
<dbReference type="InterPro" id="IPR050903">
    <property type="entry name" value="Bact_Chemotaxis_MeTrfase"/>
</dbReference>
<comment type="catalytic activity">
    <reaction evidence="1">
        <text>L-glutamyl-[protein] + S-adenosyl-L-methionine = [protein]-L-glutamate 5-O-methyl ester + S-adenosyl-L-homocysteine</text>
        <dbReference type="Rhea" id="RHEA:24452"/>
        <dbReference type="Rhea" id="RHEA-COMP:10208"/>
        <dbReference type="Rhea" id="RHEA-COMP:10311"/>
        <dbReference type="ChEBI" id="CHEBI:29973"/>
        <dbReference type="ChEBI" id="CHEBI:57856"/>
        <dbReference type="ChEBI" id="CHEBI:59789"/>
        <dbReference type="ChEBI" id="CHEBI:82795"/>
        <dbReference type="EC" id="2.1.1.80"/>
    </reaction>
</comment>
<keyword evidence="12" id="KW-1185">Reference proteome</keyword>
<dbReference type="GO" id="GO:0008984">
    <property type="term" value="F:protein-glutamate methylesterase activity"/>
    <property type="evidence" value="ECO:0007669"/>
    <property type="project" value="InterPro"/>
</dbReference>
<dbReference type="CDD" id="cd00130">
    <property type="entry name" value="PAS"/>
    <property type="match status" value="1"/>
</dbReference>
<keyword evidence="6" id="KW-0378">Hydrolase</keyword>
<dbReference type="EMBL" id="FNCV01000007">
    <property type="protein sequence ID" value="SDH47221.1"/>
    <property type="molecule type" value="Genomic_DNA"/>
</dbReference>
<keyword evidence="3" id="KW-0489">Methyltransferase</keyword>
<dbReference type="Pfam" id="PF08448">
    <property type="entry name" value="PAS_4"/>
    <property type="match status" value="1"/>
</dbReference>